<evidence type="ECO:0000313" key="2">
    <source>
        <dbReference type="Proteomes" id="UP000322699"/>
    </source>
</evidence>
<dbReference type="AlphaFoldDB" id="A0A5B1C8B7"/>
<reference evidence="1 2" key="1">
    <citation type="submission" date="2019-08" db="EMBL/GenBank/DDBJ databases">
        <title>Deep-cultivation of Planctomycetes and their phenomic and genomic characterization uncovers novel biology.</title>
        <authorList>
            <person name="Wiegand S."/>
            <person name="Jogler M."/>
            <person name="Boedeker C."/>
            <person name="Pinto D."/>
            <person name="Vollmers J."/>
            <person name="Rivas-Marin E."/>
            <person name="Kohn T."/>
            <person name="Peeters S.H."/>
            <person name="Heuer A."/>
            <person name="Rast P."/>
            <person name="Oberbeckmann S."/>
            <person name="Bunk B."/>
            <person name="Jeske O."/>
            <person name="Meyerdierks A."/>
            <person name="Storesund J.E."/>
            <person name="Kallscheuer N."/>
            <person name="Luecker S."/>
            <person name="Lage O.M."/>
            <person name="Pohl T."/>
            <person name="Merkel B.J."/>
            <person name="Hornburger P."/>
            <person name="Mueller R.-W."/>
            <person name="Bruemmer F."/>
            <person name="Labrenz M."/>
            <person name="Spormann A.M."/>
            <person name="Op Den Camp H."/>
            <person name="Overmann J."/>
            <person name="Amann R."/>
            <person name="Jetten M.S.M."/>
            <person name="Mascher T."/>
            <person name="Medema M.H."/>
            <person name="Devos D.P."/>
            <person name="Kaster A.-K."/>
            <person name="Ovreas L."/>
            <person name="Rohde M."/>
            <person name="Galperin M.Y."/>
            <person name="Jogler C."/>
        </authorList>
    </citation>
    <scope>NUCLEOTIDE SEQUENCE [LARGE SCALE GENOMIC DNA]</scope>
    <source>
        <strain evidence="1 2">LF1</strain>
    </source>
</reference>
<proteinExistence type="predicted"/>
<sequence length="161" mass="17880">MTVANLVAVFREVCVAHQIEDTELDVVIVAWPVKMRFPPVVDFALALGFVETGDEWDEPPGQLMLSFKARCGAMGYLAPRFNGHLQSDDGLDTSRRITAFCKSPIFRWFGDQISYDVSVRLSNSEDFFHLMSKLIPAMQDAGYACCITDVDDNSCSNSVDG</sequence>
<keyword evidence="2" id="KW-1185">Reference proteome</keyword>
<evidence type="ECO:0000313" key="1">
    <source>
        <dbReference type="EMBL" id="KAA1257368.1"/>
    </source>
</evidence>
<dbReference type="Proteomes" id="UP000322699">
    <property type="component" value="Unassembled WGS sequence"/>
</dbReference>
<protein>
    <submittedName>
        <fullName evidence="1">Uncharacterized protein</fullName>
    </submittedName>
</protein>
<gene>
    <name evidence="1" type="ORF">LF1_52170</name>
</gene>
<accession>A0A5B1C8B7</accession>
<dbReference type="EMBL" id="VRLW01000002">
    <property type="protein sequence ID" value="KAA1257368.1"/>
    <property type="molecule type" value="Genomic_DNA"/>
</dbReference>
<organism evidence="1 2">
    <name type="scientific">Rubripirellula obstinata</name>
    <dbReference type="NCBI Taxonomy" id="406547"/>
    <lineage>
        <taxon>Bacteria</taxon>
        <taxon>Pseudomonadati</taxon>
        <taxon>Planctomycetota</taxon>
        <taxon>Planctomycetia</taxon>
        <taxon>Pirellulales</taxon>
        <taxon>Pirellulaceae</taxon>
        <taxon>Rubripirellula</taxon>
    </lineage>
</organism>
<comment type="caution">
    <text evidence="1">The sequence shown here is derived from an EMBL/GenBank/DDBJ whole genome shotgun (WGS) entry which is preliminary data.</text>
</comment>
<name>A0A5B1C8B7_9BACT</name>